<evidence type="ECO:0000259" key="2">
    <source>
        <dbReference type="Pfam" id="PF12660"/>
    </source>
</evidence>
<dbReference type="GO" id="GO:0006384">
    <property type="term" value="P:transcription initiation at RNA polymerase III promoter"/>
    <property type="evidence" value="ECO:0007669"/>
    <property type="project" value="InterPro"/>
</dbReference>
<dbReference type="InterPro" id="IPR044230">
    <property type="entry name" value="GTF3C4"/>
</dbReference>
<evidence type="ECO:0000313" key="3">
    <source>
        <dbReference type="EMBL" id="ORY11281.1"/>
    </source>
</evidence>
<gene>
    <name evidence="3" type="ORF">LY90DRAFT_708813</name>
</gene>
<name>A0A1Y1ZLZ0_9FUNG</name>
<dbReference type="Proteomes" id="UP000193920">
    <property type="component" value="Unassembled WGS sequence"/>
</dbReference>
<feature type="domain" description="Transcription factor IIIC putative zinc-finger" evidence="2">
    <location>
        <begin position="90"/>
        <end position="175"/>
    </location>
</feature>
<sequence>MEKREKEKKEKEKELKAKEMEMEKQKENEEEKENFSIEVEKQEIMTIDKKNINESESKSIKKEDDDDEKEENKNKNNNKLEEDDIFKLTCREKCPACLTGISFKSISYGVCENNHSWDRCSNSLLITNTPYIKSCQSCFCKALVDTHPRSNISVPLIVKDIQNHFKSCIYCGNQFIYLL</sequence>
<accession>A0A1Y1ZLZ0</accession>
<protein>
    <recommendedName>
        <fullName evidence="2">Transcription factor IIIC putative zinc-finger domain-containing protein</fullName>
    </recommendedName>
</protein>
<comment type="caution">
    <text evidence="3">The sequence shown here is derived from an EMBL/GenBank/DDBJ whole genome shotgun (WGS) entry which is preliminary data.</text>
</comment>
<dbReference type="GO" id="GO:0004402">
    <property type="term" value="F:histone acetyltransferase activity"/>
    <property type="evidence" value="ECO:0007669"/>
    <property type="project" value="InterPro"/>
</dbReference>
<feature type="region of interest" description="Disordered" evidence="1">
    <location>
        <begin position="1"/>
        <end position="76"/>
    </location>
</feature>
<evidence type="ECO:0000256" key="1">
    <source>
        <dbReference type="SAM" id="MobiDB-lite"/>
    </source>
</evidence>
<dbReference type="InterPro" id="IPR024764">
    <property type="entry name" value="TFIIIC_Znf"/>
</dbReference>
<dbReference type="AlphaFoldDB" id="A0A1Y1ZLZ0"/>
<dbReference type="GO" id="GO:0000127">
    <property type="term" value="C:transcription factor TFIIIC complex"/>
    <property type="evidence" value="ECO:0007669"/>
    <property type="project" value="InterPro"/>
</dbReference>
<keyword evidence="4" id="KW-1185">Reference proteome</keyword>
<dbReference type="Pfam" id="PF12660">
    <property type="entry name" value="zf-TFIIIC"/>
    <property type="match status" value="1"/>
</dbReference>
<dbReference type="OrthoDB" id="2131093at2759"/>
<reference evidence="3 4" key="1">
    <citation type="submission" date="2016-08" db="EMBL/GenBank/DDBJ databases">
        <title>A Parts List for Fungal Cellulosomes Revealed by Comparative Genomics.</title>
        <authorList>
            <consortium name="DOE Joint Genome Institute"/>
            <person name="Haitjema C.H."/>
            <person name="Gilmore S.P."/>
            <person name="Henske J.K."/>
            <person name="Solomon K.V."/>
            <person name="De Groot R."/>
            <person name="Kuo A."/>
            <person name="Mondo S.J."/>
            <person name="Salamov A.A."/>
            <person name="Labutti K."/>
            <person name="Zhao Z."/>
            <person name="Chiniquy J."/>
            <person name="Barry K."/>
            <person name="Brewer H.M."/>
            <person name="Purvine S.O."/>
            <person name="Wright A.T."/>
            <person name="Boxma B."/>
            <person name="Van Alen T."/>
            <person name="Hackstein J.H."/>
            <person name="Baker S.E."/>
            <person name="Grigoriev I.V."/>
            <person name="O'Malley M.A."/>
        </authorList>
    </citation>
    <scope>NUCLEOTIDE SEQUENCE [LARGE SCALE GENOMIC DNA]</scope>
    <source>
        <strain evidence="3 4">G1</strain>
    </source>
</reference>
<organism evidence="3 4">
    <name type="scientific">Neocallimastix californiae</name>
    <dbReference type="NCBI Taxonomy" id="1754190"/>
    <lineage>
        <taxon>Eukaryota</taxon>
        <taxon>Fungi</taxon>
        <taxon>Fungi incertae sedis</taxon>
        <taxon>Chytridiomycota</taxon>
        <taxon>Chytridiomycota incertae sedis</taxon>
        <taxon>Neocallimastigomycetes</taxon>
        <taxon>Neocallimastigales</taxon>
        <taxon>Neocallimastigaceae</taxon>
        <taxon>Neocallimastix</taxon>
    </lineage>
</organism>
<feature type="compositionally biased region" description="Basic and acidic residues" evidence="1">
    <location>
        <begin position="1"/>
        <end position="63"/>
    </location>
</feature>
<proteinExistence type="predicted"/>
<evidence type="ECO:0000313" key="4">
    <source>
        <dbReference type="Proteomes" id="UP000193920"/>
    </source>
</evidence>
<dbReference type="EMBL" id="MCOG01000383">
    <property type="protein sequence ID" value="ORY11281.1"/>
    <property type="molecule type" value="Genomic_DNA"/>
</dbReference>
<dbReference type="PANTHER" id="PTHR15496">
    <property type="entry name" value="GENERAL TRANSCRIPTION FACTOR 3C POLYPEPTIDE 4 FAMILY"/>
    <property type="match status" value="1"/>
</dbReference>
<dbReference type="STRING" id="1754190.A0A1Y1ZLZ0"/>
<dbReference type="PANTHER" id="PTHR15496:SF2">
    <property type="entry name" value="GENERAL TRANSCRIPTION FACTOR 3C POLYPEPTIDE 4"/>
    <property type="match status" value="1"/>
</dbReference>